<dbReference type="Gene3D" id="2.40.170.20">
    <property type="entry name" value="TonB-dependent receptor, beta-barrel domain"/>
    <property type="match status" value="1"/>
</dbReference>
<evidence type="ECO:0000256" key="12">
    <source>
        <dbReference type="RuleBase" id="RU003357"/>
    </source>
</evidence>
<dbReference type="InterPro" id="IPR012910">
    <property type="entry name" value="Plug_dom"/>
</dbReference>
<feature type="domain" description="TonB-dependent receptor-like beta-barrel" evidence="14">
    <location>
        <begin position="289"/>
        <end position="757"/>
    </location>
</feature>
<dbReference type="AlphaFoldDB" id="A0A5B8S7J0"/>
<evidence type="ECO:0000256" key="3">
    <source>
        <dbReference type="ARBA" id="ARBA00022452"/>
    </source>
</evidence>
<keyword evidence="13" id="KW-0732">Signal</keyword>
<accession>A0A5B8S7J0</accession>
<feature type="domain" description="TonB-dependent receptor plug" evidence="15">
    <location>
        <begin position="52"/>
        <end position="160"/>
    </location>
</feature>
<evidence type="ECO:0000259" key="15">
    <source>
        <dbReference type="Pfam" id="PF07715"/>
    </source>
</evidence>
<keyword evidence="8 12" id="KW-0798">TonB box</keyword>
<dbReference type="InterPro" id="IPR036942">
    <property type="entry name" value="Beta-barrel_TonB_sf"/>
</dbReference>
<evidence type="ECO:0000256" key="10">
    <source>
        <dbReference type="ARBA" id="ARBA00023237"/>
    </source>
</evidence>
<dbReference type="Proteomes" id="UP000321172">
    <property type="component" value="Chromosome"/>
</dbReference>
<dbReference type="Pfam" id="PF07715">
    <property type="entry name" value="Plug"/>
    <property type="match status" value="1"/>
</dbReference>
<evidence type="ECO:0000256" key="8">
    <source>
        <dbReference type="ARBA" id="ARBA00023077"/>
    </source>
</evidence>
<feature type="chain" id="PRO_5022831558" evidence="13">
    <location>
        <begin position="23"/>
        <end position="795"/>
    </location>
</feature>
<dbReference type="CDD" id="cd01347">
    <property type="entry name" value="ligand_gated_channel"/>
    <property type="match status" value="1"/>
</dbReference>
<evidence type="ECO:0000259" key="14">
    <source>
        <dbReference type="Pfam" id="PF00593"/>
    </source>
</evidence>
<dbReference type="OrthoDB" id="9760333at2"/>
<evidence type="ECO:0000256" key="11">
    <source>
        <dbReference type="PROSITE-ProRule" id="PRU01360"/>
    </source>
</evidence>
<keyword evidence="10 11" id="KW-0998">Cell outer membrane</keyword>
<keyword evidence="17" id="KW-1185">Reference proteome</keyword>
<keyword evidence="7" id="KW-0406">Ion transport</keyword>
<comment type="similarity">
    <text evidence="11 12">Belongs to the TonB-dependent receptor family.</text>
</comment>
<protein>
    <submittedName>
        <fullName evidence="16">TonB-dependent receptor</fullName>
    </submittedName>
</protein>
<dbReference type="InterPro" id="IPR000531">
    <property type="entry name" value="Beta-barrel_TonB"/>
</dbReference>
<keyword evidence="9 11" id="KW-0472">Membrane</keyword>
<dbReference type="SUPFAM" id="SSF56935">
    <property type="entry name" value="Porins"/>
    <property type="match status" value="1"/>
</dbReference>
<dbReference type="EMBL" id="CP042345">
    <property type="protein sequence ID" value="QEA16647.1"/>
    <property type="molecule type" value="Genomic_DNA"/>
</dbReference>
<dbReference type="RefSeq" id="WP_147090726.1">
    <property type="nucleotide sequence ID" value="NZ_BAABJD010000005.1"/>
</dbReference>
<feature type="signal peptide" evidence="13">
    <location>
        <begin position="1"/>
        <end position="22"/>
    </location>
</feature>
<dbReference type="GO" id="GO:0009279">
    <property type="term" value="C:cell outer membrane"/>
    <property type="evidence" value="ECO:0007669"/>
    <property type="project" value="UniProtKB-SubCell"/>
</dbReference>
<keyword evidence="5 11" id="KW-0812">Transmembrane</keyword>
<evidence type="ECO:0000256" key="5">
    <source>
        <dbReference type="ARBA" id="ARBA00022692"/>
    </source>
</evidence>
<dbReference type="InterPro" id="IPR039426">
    <property type="entry name" value="TonB-dep_rcpt-like"/>
</dbReference>
<evidence type="ECO:0000256" key="6">
    <source>
        <dbReference type="ARBA" id="ARBA00023004"/>
    </source>
</evidence>
<reference evidence="16 17" key="1">
    <citation type="journal article" date="2013" name="J. Microbiol. Biotechnol.">
        <title>Novosphingobium ginsenosidimutans sp. nov., with the ability to convert ginsenoside.</title>
        <authorList>
            <person name="Kim J.K."/>
            <person name="He D."/>
            <person name="Liu Q.M."/>
            <person name="Park H.Y."/>
            <person name="Jung M.S."/>
            <person name="Yoon M.H."/>
            <person name="Kim S.C."/>
            <person name="Im W.T."/>
        </authorList>
    </citation>
    <scope>NUCLEOTIDE SEQUENCE [LARGE SCALE GENOMIC DNA]</scope>
    <source>
        <strain evidence="16 17">FW-6</strain>
    </source>
</reference>
<keyword evidence="16" id="KW-0675">Receptor</keyword>
<dbReference type="PROSITE" id="PS52016">
    <property type="entry name" value="TONB_DEPENDENT_REC_3"/>
    <property type="match status" value="1"/>
</dbReference>
<evidence type="ECO:0000256" key="9">
    <source>
        <dbReference type="ARBA" id="ARBA00023136"/>
    </source>
</evidence>
<organism evidence="16 17">
    <name type="scientific">Novosphingobium ginsenosidimutans</name>
    <dbReference type="NCBI Taxonomy" id="1176536"/>
    <lineage>
        <taxon>Bacteria</taxon>
        <taxon>Pseudomonadati</taxon>
        <taxon>Pseudomonadota</taxon>
        <taxon>Alphaproteobacteria</taxon>
        <taxon>Sphingomonadales</taxon>
        <taxon>Sphingomonadaceae</taxon>
        <taxon>Novosphingobium</taxon>
    </lineage>
</organism>
<keyword evidence="3 11" id="KW-1134">Transmembrane beta strand</keyword>
<dbReference type="PANTHER" id="PTHR32552:SF81">
    <property type="entry name" value="TONB-DEPENDENT OUTER MEMBRANE RECEPTOR"/>
    <property type="match status" value="1"/>
</dbReference>
<evidence type="ECO:0000313" key="16">
    <source>
        <dbReference type="EMBL" id="QEA16647.1"/>
    </source>
</evidence>
<evidence type="ECO:0000256" key="4">
    <source>
        <dbReference type="ARBA" id="ARBA00022496"/>
    </source>
</evidence>
<sequence length="795" mass="84725">MKSMLRTSSALPLAALAMVAFAAPAYAQDAANEDEGAPGEIVVTAQKRSENVQDVPVAVSVLSGERLAEASRPSIESAAQMVPSLNFLKSGTTLNQTIFLRGVGTATFSIAGEPSVSTVVDGVVYSRSGEAFSDMVDVAQMEVLRGPQGTLFGKNASAGVINITTQMPKMDFGGSLEASYFDRNEFRLKGAVNLPLGQDLAARLTAFYGEYDGNIRNTTTNEWVNGYKHYGVRGQFLYEPSDDLRLYLAADYYKNDDDCCADIIATGALTGAGAPTTSLGFLALPTPLGADTRAVAQNLVTSTIEEGWGVSFQGDLALGDHTLTSITAYRGWDNTEIRDGDWLDRAYVGFAQLHDSGPQTSNTLTQELRLTSPADQALSYVLGAFYSRAESERTFTRNVTQCTAAAGAPTTSLVPCGSAFANPSTTPSGSATFGSTFNNFAVFGQATYKLSDTIRFIAGLRYTHDKLSVFHKRVSPLTGPGIQPNFDQGVYNEYIRLLGLGTAPGAAATAAVAASNGVPWTAETSNDNLSGKAGFQFDLNDDTMAYVTYARGYKGPAYNVFFNLTGTGTNVIEPETSNSFELGLKNTLLDGALTFNIAAYYARYNNFQANNPDLVAGVVVTRFTNAGTVSTKGIEIDMNYRVGRNTNISGGLSINDAHVVNFKAPLGAASIPAGTKLGYAPVWKGSLAVDHTIETGSFANLAFGVSTNFQSKQLSLFAADAVQRQLGTIPAYALVNAQVGLVDPDDKWKLTFVVRNLFDKAYPAAIVNGGVGGSYRYQIPRDADRYWGVTGRFSF</sequence>
<dbReference type="PANTHER" id="PTHR32552">
    <property type="entry name" value="FERRICHROME IRON RECEPTOR-RELATED"/>
    <property type="match status" value="1"/>
</dbReference>
<evidence type="ECO:0000256" key="13">
    <source>
        <dbReference type="SAM" id="SignalP"/>
    </source>
</evidence>
<evidence type="ECO:0000313" key="17">
    <source>
        <dbReference type="Proteomes" id="UP000321172"/>
    </source>
</evidence>
<comment type="subcellular location">
    <subcellularLocation>
        <location evidence="1 11">Cell outer membrane</location>
        <topology evidence="1 11">Multi-pass membrane protein</topology>
    </subcellularLocation>
</comment>
<evidence type="ECO:0000256" key="2">
    <source>
        <dbReference type="ARBA" id="ARBA00022448"/>
    </source>
</evidence>
<proteinExistence type="inferred from homology"/>
<name>A0A5B8S7J0_9SPHN</name>
<keyword evidence="2 11" id="KW-0813">Transport</keyword>
<dbReference type="Pfam" id="PF00593">
    <property type="entry name" value="TonB_dep_Rec_b-barrel"/>
    <property type="match status" value="1"/>
</dbReference>
<evidence type="ECO:0000256" key="7">
    <source>
        <dbReference type="ARBA" id="ARBA00023065"/>
    </source>
</evidence>
<keyword evidence="4" id="KW-0410">Iron transport</keyword>
<dbReference type="KEGG" id="ngf:FRF71_11175"/>
<gene>
    <name evidence="16" type="ORF">FRF71_11175</name>
</gene>
<keyword evidence="6" id="KW-0408">Iron</keyword>
<evidence type="ECO:0000256" key="1">
    <source>
        <dbReference type="ARBA" id="ARBA00004571"/>
    </source>
</evidence>
<dbReference type="GO" id="GO:0006826">
    <property type="term" value="P:iron ion transport"/>
    <property type="evidence" value="ECO:0007669"/>
    <property type="project" value="UniProtKB-KW"/>
</dbReference>